<evidence type="ECO:0000313" key="3">
    <source>
        <dbReference type="Proteomes" id="UP000291591"/>
    </source>
</evidence>
<organism evidence="2 3">
    <name type="scientific">Pseudonocardia sediminis</name>
    <dbReference type="NCBI Taxonomy" id="1397368"/>
    <lineage>
        <taxon>Bacteria</taxon>
        <taxon>Bacillati</taxon>
        <taxon>Actinomycetota</taxon>
        <taxon>Actinomycetes</taxon>
        <taxon>Pseudonocardiales</taxon>
        <taxon>Pseudonocardiaceae</taxon>
        <taxon>Pseudonocardia</taxon>
    </lineage>
</organism>
<dbReference type="Gene3D" id="1.10.10.10">
    <property type="entry name" value="Winged helix-like DNA-binding domain superfamily/Winged helix DNA-binding domain"/>
    <property type="match status" value="1"/>
</dbReference>
<dbReference type="InterPro" id="IPR036390">
    <property type="entry name" value="WH_DNA-bd_sf"/>
</dbReference>
<evidence type="ECO:0000256" key="1">
    <source>
        <dbReference type="SAM" id="MobiDB-lite"/>
    </source>
</evidence>
<reference evidence="2 3" key="1">
    <citation type="submission" date="2019-02" db="EMBL/GenBank/DDBJ databases">
        <title>Sequencing the genomes of 1000 actinobacteria strains.</title>
        <authorList>
            <person name="Klenk H.-P."/>
        </authorList>
    </citation>
    <scope>NUCLEOTIDE SEQUENCE [LARGE SCALE GENOMIC DNA]</scope>
    <source>
        <strain evidence="2 3">DSM 45779</strain>
    </source>
</reference>
<name>A0A4Q7UYT2_PSEST</name>
<dbReference type="Proteomes" id="UP000291591">
    <property type="component" value="Unassembled WGS sequence"/>
</dbReference>
<dbReference type="AlphaFoldDB" id="A0A4Q7UYT2"/>
<gene>
    <name evidence="2" type="ORF">EV383_3139</name>
</gene>
<feature type="region of interest" description="Disordered" evidence="1">
    <location>
        <begin position="268"/>
        <end position="320"/>
    </location>
</feature>
<dbReference type="EMBL" id="SHKL01000001">
    <property type="protein sequence ID" value="RZT86248.1"/>
    <property type="molecule type" value="Genomic_DNA"/>
</dbReference>
<dbReference type="InterPro" id="IPR036388">
    <property type="entry name" value="WH-like_DNA-bd_sf"/>
</dbReference>
<dbReference type="SUPFAM" id="SSF46785">
    <property type="entry name" value="Winged helix' DNA-binding domain"/>
    <property type="match status" value="1"/>
</dbReference>
<accession>A0A4Q7UYT2</accession>
<comment type="caution">
    <text evidence="2">The sequence shown here is derived from an EMBL/GenBank/DDBJ whole genome shotgun (WGS) entry which is preliminary data.</text>
</comment>
<keyword evidence="3" id="KW-1185">Reference proteome</keyword>
<proteinExistence type="predicted"/>
<dbReference type="CDD" id="cd00090">
    <property type="entry name" value="HTH_ARSR"/>
    <property type="match status" value="1"/>
</dbReference>
<sequence length="320" mass="33712">MPGTGPAVSRVTGRGVGFAARTDIGNTDVVKTDRTPDATLVSHDPACGHGPDVGVPSSGEGRTRAAVARLLMEQGPVTAASVATELELSGPAVRRHLDAMIADGEADTRRPSVTTRPRGRGRPAKEYVLTDAGRVRFGHGYDDLASSALRFLAEQAGTDAVDAFARKRVNDLLGADRAEITAPDAPEERADALARVLSARGYAAQARHGGRGVQLCQHHCPVAHVAAEFPELCEAETKAFAELLGTHVQRLATIARGDAACTTHVPLDDPELFGRSRERDRKAPLISGATTMQEEESPVADGSISHHGPREGGSPNDRHS</sequence>
<protein>
    <submittedName>
        <fullName evidence="2">Transcriptional regulator</fullName>
    </submittedName>
</protein>
<feature type="region of interest" description="Disordered" evidence="1">
    <location>
        <begin position="40"/>
        <end position="60"/>
    </location>
</feature>
<evidence type="ECO:0000313" key="2">
    <source>
        <dbReference type="EMBL" id="RZT86248.1"/>
    </source>
</evidence>
<dbReference type="InterPro" id="IPR011991">
    <property type="entry name" value="ArsR-like_HTH"/>
</dbReference>
<feature type="compositionally biased region" description="Basic and acidic residues" evidence="1">
    <location>
        <begin position="272"/>
        <end position="283"/>
    </location>
</feature>